<dbReference type="Proteomes" id="UP000499080">
    <property type="component" value="Unassembled WGS sequence"/>
</dbReference>
<evidence type="ECO:0000313" key="1">
    <source>
        <dbReference type="EMBL" id="GBM48435.1"/>
    </source>
</evidence>
<protein>
    <submittedName>
        <fullName evidence="1">Uncharacterized protein</fullName>
    </submittedName>
</protein>
<sequence>MITQSSQMPCADATNNQSSCLFNCITGCRLMETMRREANDLVTMQTFKYRMLNHLMVELDLSFGHPTRLLSTHTPVHPEIAEELMSCIDKQDLVDTWLAQDFVRNDKLQKLVKSLCKNGHANTTHALLAVDGLGGGKWTNGPHLD</sequence>
<dbReference type="EMBL" id="BGPR01098256">
    <property type="protein sequence ID" value="GBM48478.1"/>
    <property type="molecule type" value="Genomic_DNA"/>
</dbReference>
<evidence type="ECO:0000313" key="3">
    <source>
        <dbReference type="Proteomes" id="UP000499080"/>
    </source>
</evidence>
<keyword evidence="3" id="KW-1185">Reference proteome</keyword>
<organism evidence="1 3">
    <name type="scientific">Araneus ventricosus</name>
    <name type="common">Orbweaver spider</name>
    <name type="synonym">Epeira ventricosa</name>
    <dbReference type="NCBI Taxonomy" id="182803"/>
    <lineage>
        <taxon>Eukaryota</taxon>
        <taxon>Metazoa</taxon>
        <taxon>Ecdysozoa</taxon>
        <taxon>Arthropoda</taxon>
        <taxon>Chelicerata</taxon>
        <taxon>Arachnida</taxon>
        <taxon>Araneae</taxon>
        <taxon>Araneomorphae</taxon>
        <taxon>Entelegynae</taxon>
        <taxon>Araneoidea</taxon>
        <taxon>Araneidae</taxon>
        <taxon>Araneus</taxon>
    </lineage>
</organism>
<comment type="caution">
    <text evidence="1">The sequence shown here is derived from an EMBL/GenBank/DDBJ whole genome shotgun (WGS) entry which is preliminary data.</text>
</comment>
<evidence type="ECO:0000313" key="2">
    <source>
        <dbReference type="EMBL" id="GBM48478.1"/>
    </source>
</evidence>
<gene>
    <name evidence="1" type="ORF">AVEN_247841_1</name>
    <name evidence="2" type="ORF">AVEN_94121_1</name>
</gene>
<proteinExistence type="predicted"/>
<name>A0A4Y2G6V5_ARAVE</name>
<accession>A0A4Y2G6V5</accession>
<reference evidence="1 3" key="1">
    <citation type="journal article" date="2019" name="Sci. Rep.">
        <title>Orb-weaving spider Araneus ventricosus genome elucidates the spidroin gene catalogue.</title>
        <authorList>
            <person name="Kono N."/>
            <person name="Nakamura H."/>
            <person name="Ohtoshi R."/>
            <person name="Moran D.A.P."/>
            <person name="Shinohara A."/>
            <person name="Yoshida Y."/>
            <person name="Fujiwara M."/>
            <person name="Mori M."/>
            <person name="Tomita M."/>
            <person name="Arakawa K."/>
        </authorList>
    </citation>
    <scope>NUCLEOTIDE SEQUENCE [LARGE SCALE GENOMIC DNA]</scope>
</reference>
<dbReference type="EMBL" id="BGPR01098250">
    <property type="protein sequence ID" value="GBM48435.1"/>
    <property type="molecule type" value="Genomic_DNA"/>
</dbReference>
<feature type="non-terminal residue" evidence="1">
    <location>
        <position position="145"/>
    </location>
</feature>
<dbReference type="AlphaFoldDB" id="A0A4Y2G6V5"/>